<protein>
    <submittedName>
        <fullName evidence="2">Phage tail protein</fullName>
    </submittedName>
</protein>
<evidence type="ECO:0000259" key="1">
    <source>
        <dbReference type="Pfam" id="PF07484"/>
    </source>
</evidence>
<proteinExistence type="predicted"/>
<reference evidence="2 3" key="1">
    <citation type="submission" date="2018-07" db="EMBL/GenBank/DDBJ databases">
        <title>Genome assembly of strain KB82.</title>
        <authorList>
            <person name="Kukolya J."/>
            <person name="Horvath B."/>
            <person name="Nagy I."/>
            <person name="Toth A."/>
        </authorList>
    </citation>
    <scope>NUCLEOTIDE SEQUENCE [LARGE SCALE GENOMIC DNA]</scope>
    <source>
        <strain evidence="2 3">Kb82</strain>
    </source>
</reference>
<accession>A0ABR9TUI8</accession>
<keyword evidence="3" id="KW-1185">Reference proteome</keyword>
<comment type="caution">
    <text evidence="2">The sequence shown here is derived from an EMBL/GenBank/DDBJ whole genome shotgun (WGS) entry which is preliminary data.</text>
</comment>
<feature type="domain" description="Phage tail collar" evidence="1">
    <location>
        <begin position="6"/>
        <end position="61"/>
    </location>
</feature>
<dbReference type="RefSeq" id="WP_194141422.1">
    <property type="nucleotide sequence ID" value="NZ_PRDM01000008.1"/>
</dbReference>
<gene>
    <name evidence="2" type="ORF">C4F50_25615</name>
</gene>
<dbReference type="InterPro" id="IPR011083">
    <property type="entry name" value="Phage_tail_collar_dom"/>
</dbReference>
<evidence type="ECO:0000313" key="3">
    <source>
        <dbReference type="Proteomes" id="UP000640614"/>
    </source>
</evidence>
<dbReference type="Proteomes" id="UP000640614">
    <property type="component" value="Unassembled WGS sequence"/>
</dbReference>
<sequence length="179" mass="18183">MEGTIGEIRVFAGNFAPAGWSFCNGSALAISQFEALYALIGTTYGGDGVNTFLLPNLQSRIAIGAGQALGLPNVVLGQIGGAESVNMSVNQMPIHNHIGTASISIAAYSGTDTQGSPTGAIFAGASSTYSSLAADTELKPATVPVTLGTTGNGAPIDIIQPYLAVNYIICTLGIFPSRN</sequence>
<organism evidence="2 3">
    <name type="scientific">Flavobacterium hungaricum</name>
    <dbReference type="NCBI Taxonomy" id="2082725"/>
    <lineage>
        <taxon>Bacteria</taxon>
        <taxon>Pseudomonadati</taxon>
        <taxon>Bacteroidota</taxon>
        <taxon>Flavobacteriia</taxon>
        <taxon>Flavobacteriales</taxon>
        <taxon>Flavobacteriaceae</taxon>
        <taxon>Flavobacterium</taxon>
    </lineage>
</organism>
<name>A0ABR9TUI8_9FLAO</name>
<dbReference type="Pfam" id="PF07484">
    <property type="entry name" value="Collar"/>
    <property type="match status" value="1"/>
</dbReference>
<evidence type="ECO:0000313" key="2">
    <source>
        <dbReference type="EMBL" id="MBE8728302.1"/>
    </source>
</evidence>
<dbReference type="EMBL" id="PRDM01000008">
    <property type="protein sequence ID" value="MBE8728302.1"/>
    <property type="molecule type" value="Genomic_DNA"/>
</dbReference>
<dbReference type="SUPFAM" id="SSF88874">
    <property type="entry name" value="Receptor-binding domain of short tail fibre protein gp12"/>
    <property type="match status" value="1"/>
</dbReference>
<dbReference type="Gene3D" id="3.90.1340.10">
    <property type="entry name" value="Phage tail collar domain"/>
    <property type="match status" value="1"/>
</dbReference>
<dbReference type="InterPro" id="IPR037053">
    <property type="entry name" value="Phage_tail_collar_dom_sf"/>
</dbReference>